<accession>A0A369J4A6</accession>
<keyword evidence="2" id="KW-1185">Reference proteome</keyword>
<evidence type="ECO:0000313" key="1">
    <source>
        <dbReference type="EMBL" id="RDB16232.1"/>
    </source>
</evidence>
<dbReference type="InParanoid" id="A0A369J4A6"/>
<reference evidence="1" key="1">
    <citation type="submission" date="2018-04" db="EMBL/GenBank/DDBJ databases">
        <title>Whole genome sequencing of Hypsizygus marmoreus.</title>
        <authorList>
            <person name="Choi I.-G."/>
            <person name="Min B."/>
            <person name="Kim J.-G."/>
            <person name="Kim S."/>
            <person name="Oh Y.-L."/>
            <person name="Kong W.-S."/>
            <person name="Park H."/>
            <person name="Jeong J."/>
            <person name="Song E.-S."/>
        </authorList>
    </citation>
    <scope>NUCLEOTIDE SEQUENCE [LARGE SCALE GENOMIC DNA]</scope>
    <source>
        <strain evidence="1">51987-8</strain>
    </source>
</reference>
<dbReference type="EMBL" id="LUEZ02000129">
    <property type="protein sequence ID" value="RDB16232.1"/>
    <property type="molecule type" value="Genomic_DNA"/>
</dbReference>
<dbReference type="AlphaFoldDB" id="A0A369J4A6"/>
<evidence type="ECO:0000313" key="2">
    <source>
        <dbReference type="Proteomes" id="UP000076154"/>
    </source>
</evidence>
<sequence length="281" mass="32271">MSSETTVSPQVEPKIPLCRENVCNDCTRETDVIFESIDHIRYGGHVRLFENYGGFRPAGMEGERLDVEIVQMPYHSPVLRLLLAFMHHDQPQPSVASVDIYTLRAFADAAQKHEIFPAIQVCKLQMEIHIPNHPLIVFSYAARYKYRDLLNKAAKFTIDSDFSVLEKQFGSDNSRDALYAWFRYREGWLELQKASRREPRFIQHKKNSYCEPSAWVAFHAEVLKAFGESLSTLAEATNIVARYEHMLNGCDKCLARSGLLKTTLDNQLDRIKYASCSLFLV</sequence>
<organism evidence="1 2">
    <name type="scientific">Hypsizygus marmoreus</name>
    <name type="common">White beech mushroom</name>
    <name type="synonym">Agaricus marmoreus</name>
    <dbReference type="NCBI Taxonomy" id="39966"/>
    <lineage>
        <taxon>Eukaryota</taxon>
        <taxon>Fungi</taxon>
        <taxon>Dikarya</taxon>
        <taxon>Basidiomycota</taxon>
        <taxon>Agaricomycotina</taxon>
        <taxon>Agaricomycetes</taxon>
        <taxon>Agaricomycetidae</taxon>
        <taxon>Agaricales</taxon>
        <taxon>Tricholomatineae</taxon>
        <taxon>Lyophyllaceae</taxon>
        <taxon>Hypsizygus</taxon>
    </lineage>
</organism>
<name>A0A369J4A6_HYPMA</name>
<dbReference type="Proteomes" id="UP000076154">
    <property type="component" value="Unassembled WGS sequence"/>
</dbReference>
<comment type="caution">
    <text evidence="1">The sequence shown here is derived from an EMBL/GenBank/DDBJ whole genome shotgun (WGS) entry which is preliminary data.</text>
</comment>
<gene>
    <name evidence="1" type="ORF">Hypma_003134</name>
</gene>
<dbReference type="OrthoDB" id="3184970at2759"/>
<evidence type="ECO:0008006" key="3">
    <source>
        <dbReference type="Google" id="ProtNLM"/>
    </source>
</evidence>
<protein>
    <recommendedName>
        <fullName evidence="3">BTB domain-containing protein</fullName>
    </recommendedName>
</protein>
<proteinExistence type="predicted"/>